<sequence length="338" mass="37810">MREWVGTHTDISDRVLVLEALKQSEGQYRSQAAKLEKAVRELHQTQTQLIQTEKISSLGQLVAGVAHEINNPINFIYGNITHATEYATDLLGLLHLYQEKYPNPVPEIVEAAEDLDIDFLMEDFTKILDSMKLGADRIRDLVVSLRNFSRLDESQMKLVDIHEGIESTLLILQHRIKGNPLRPAIEIIKEYGNFPKVECYVGQLNQVFMNLLGNAIDALEDYNRKRSTKEIYANPNRIRISTSANSHTLTIRIADNGVGINQEVIGKLFDPFFTTKPVGKGTGLGLSISYQIIVEKHRGKLQCFSAPGEGAEFVIEIPLSQEVSALAAGNTKEKVISQ</sequence>
<accession>A0A6J4P7V0</accession>
<keyword evidence="4 8" id="KW-0808">Transferase</keyword>
<dbReference type="InterPro" id="IPR003594">
    <property type="entry name" value="HATPase_dom"/>
</dbReference>
<dbReference type="EC" id="2.7.13.3" evidence="2"/>
<evidence type="ECO:0000256" key="3">
    <source>
        <dbReference type="ARBA" id="ARBA00022553"/>
    </source>
</evidence>
<dbReference type="InterPro" id="IPR004358">
    <property type="entry name" value="Sig_transdc_His_kin-like_C"/>
</dbReference>
<evidence type="ECO:0000256" key="4">
    <source>
        <dbReference type="ARBA" id="ARBA00022777"/>
    </source>
</evidence>
<dbReference type="Gene3D" id="1.10.287.130">
    <property type="match status" value="1"/>
</dbReference>
<dbReference type="EMBL" id="CADCTZ010001624">
    <property type="protein sequence ID" value="CAA9408701.1"/>
    <property type="molecule type" value="Genomic_DNA"/>
</dbReference>
<dbReference type="PANTHER" id="PTHR43065">
    <property type="entry name" value="SENSOR HISTIDINE KINASE"/>
    <property type="match status" value="1"/>
</dbReference>
<dbReference type="SMART" id="SM00387">
    <property type="entry name" value="HATPase_c"/>
    <property type="match status" value="1"/>
</dbReference>
<evidence type="ECO:0000259" key="7">
    <source>
        <dbReference type="PROSITE" id="PS50109"/>
    </source>
</evidence>
<dbReference type="InterPro" id="IPR036097">
    <property type="entry name" value="HisK_dim/P_sf"/>
</dbReference>
<dbReference type="Gene3D" id="3.30.565.10">
    <property type="entry name" value="Histidine kinase-like ATPase, C-terminal domain"/>
    <property type="match status" value="1"/>
</dbReference>
<keyword evidence="5" id="KW-0902">Two-component regulatory system</keyword>
<proteinExistence type="predicted"/>
<keyword evidence="4 8" id="KW-0418">Kinase</keyword>
<evidence type="ECO:0000256" key="1">
    <source>
        <dbReference type="ARBA" id="ARBA00000085"/>
    </source>
</evidence>
<evidence type="ECO:0000313" key="8">
    <source>
        <dbReference type="EMBL" id="CAA9408701.1"/>
    </source>
</evidence>
<organism evidence="8">
    <name type="scientific">uncultured Microcoleus sp</name>
    <dbReference type="NCBI Taxonomy" id="259945"/>
    <lineage>
        <taxon>Bacteria</taxon>
        <taxon>Bacillati</taxon>
        <taxon>Cyanobacteriota</taxon>
        <taxon>Cyanophyceae</taxon>
        <taxon>Oscillatoriophycideae</taxon>
        <taxon>Oscillatoriales</taxon>
        <taxon>Microcoleaceae</taxon>
        <taxon>Microcoleus</taxon>
        <taxon>environmental samples</taxon>
    </lineage>
</organism>
<name>A0A6J4P7V0_9CYAN</name>
<feature type="domain" description="Histidine kinase" evidence="7">
    <location>
        <begin position="64"/>
        <end position="321"/>
    </location>
</feature>
<dbReference type="PROSITE" id="PS50109">
    <property type="entry name" value="HIS_KIN"/>
    <property type="match status" value="1"/>
</dbReference>
<reference evidence="8" key="1">
    <citation type="submission" date="2020-02" db="EMBL/GenBank/DDBJ databases">
        <authorList>
            <person name="Meier V. D."/>
        </authorList>
    </citation>
    <scope>NUCLEOTIDE SEQUENCE</scope>
    <source>
        <strain evidence="8">AVDCRST_MAG84</strain>
    </source>
</reference>
<evidence type="ECO:0000256" key="2">
    <source>
        <dbReference type="ARBA" id="ARBA00012438"/>
    </source>
</evidence>
<dbReference type="SUPFAM" id="SSF47384">
    <property type="entry name" value="Homodimeric domain of signal transducing histidine kinase"/>
    <property type="match status" value="1"/>
</dbReference>
<dbReference type="AlphaFoldDB" id="A0A6J4P7V0"/>
<dbReference type="SMART" id="SM00388">
    <property type="entry name" value="HisKA"/>
    <property type="match status" value="1"/>
</dbReference>
<feature type="coiled-coil region" evidence="6">
    <location>
        <begin position="18"/>
        <end position="55"/>
    </location>
</feature>
<dbReference type="InterPro" id="IPR003661">
    <property type="entry name" value="HisK_dim/P_dom"/>
</dbReference>
<comment type="catalytic activity">
    <reaction evidence="1">
        <text>ATP + protein L-histidine = ADP + protein N-phospho-L-histidine.</text>
        <dbReference type="EC" id="2.7.13.3"/>
    </reaction>
</comment>
<dbReference type="InterPro" id="IPR036890">
    <property type="entry name" value="HATPase_C_sf"/>
</dbReference>
<evidence type="ECO:0000256" key="6">
    <source>
        <dbReference type="SAM" id="Coils"/>
    </source>
</evidence>
<dbReference type="SUPFAM" id="SSF55874">
    <property type="entry name" value="ATPase domain of HSP90 chaperone/DNA topoisomerase II/histidine kinase"/>
    <property type="match status" value="1"/>
</dbReference>
<protein>
    <recommendedName>
        <fullName evidence="2">histidine kinase</fullName>
        <ecNumber evidence="2">2.7.13.3</ecNumber>
    </recommendedName>
</protein>
<dbReference type="PRINTS" id="PR00344">
    <property type="entry name" value="BCTRLSENSOR"/>
</dbReference>
<dbReference type="CDD" id="cd00082">
    <property type="entry name" value="HisKA"/>
    <property type="match status" value="1"/>
</dbReference>
<keyword evidence="3" id="KW-0597">Phosphoprotein</keyword>
<dbReference type="PANTHER" id="PTHR43065:SF50">
    <property type="entry name" value="HISTIDINE KINASE"/>
    <property type="match status" value="1"/>
</dbReference>
<dbReference type="Pfam" id="PF00512">
    <property type="entry name" value="HisKA"/>
    <property type="match status" value="1"/>
</dbReference>
<dbReference type="GO" id="GO:0000155">
    <property type="term" value="F:phosphorelay sensor kinase activity"/>
    <property type="evidence" value="ECO:0007669"/>
    <property type="project" value="InterPro"/>
</dbReference>
<dbReference type="InterPro" id="IPR005467">
    <property type="entry name" value="His_kinase_dom"/>
</dbReference>
<keyword evidence="6" id="KW-0175">Coiled coil</keyword>
<evidence type="ECO:0000256" key="5">
    <source>
        <dbReference type="ARBA" id="ARBA00023012"/>
    </source>
</evidence>
<dbReference type="Pfam" id="PF02518">
    <property type="entry name" value="HATPase_c"/>
    <property type="match status" value="1"/>
</dbReference>
<gene>
    <name evidence="8" type="ORF">AVDCRST_MAG84-6494</name>
</gene>